<proteinExistence type="predicted"/>
<name>A0AA36EI80_LACSI</name>
<accession>A0AA36EI80</accession>
<dbReference type="AlphaFoldDB" id="A0AA36EI80"/>
<dbReference type="Proteomes" id="UP001177003">
    <property type="component" value="Chromosome 7"/>
</dbReference>
<gene>
    <name evidence="1" type="ORF">LSALG_LOCUS33341</name>
</gene>
<evidence type="ECO:0000313" key="2">
    <source>
        <dbReference type="Proteomes" id="UP001177003"/>
    </source>
</evidence>
<dbReference type="EMBL" id="OX465083">
    <property type="protein sequence ID" value="CAI9294355.1"/>
    <property type="molecule type" value="Genomic_DNA"/>
</dbReference>
<sequence>MADLPFMNPYDWILLFNIVAKDVTKYEPIFNHLKRMLKCYILEIGKTNIEIASILNNRPIMKPFEEPEDIQDLPSGVIDEEYRSIVYKKKEGGVLKNCKFFLRDKHSYSTNEMNQILVRVNAKKTNSASDLKCVSDMIQWYLAVRATLLKNIA</sequence>
<evidence type="ECO:0000313" key="1">
    <source>
        <dbReference type="EMBL" id="CAI9294355.1"/>
    </source>
</evidence>
<reference evidence="1" key="1">
    <citation type="submission" date="2023-04" db="EMBL/GenBank/DDBJ databases">
        <authorList>
            <person name="Vijverberg K."/>
            <person name="Xiong W."/>
            <person name="Schranz E."/>
        </authorList>
    </citation>
    <scope>NUCLEOTIDE SEQUENCE</scope>
</reference>
<keyword evidence="2" id="KW-1185">Reference proteome</keyword>
<organism evidence="1 2">
    <name type="scientific">Lactuca saligna</name>
    <name type="common">Willowleaf lettuce</name>
    <dbReference type="NCBI Taxonomy" id="75948"/>
    <lineage>
        <taxon>Eukaryota</taxon>
        <taxon>Viridiplantae</taxon>
        <taxon>Streptophyta</taxon>
        <taxon>Embryophyta</taxon>
        <taxon>Tracheophyta</taxon>
        <taxon>Spermatophyta</taxon>
        <taxon>Magnoliopsida</taxon>
        <taxon>eudicotyledons</taxon>
        <taxon>Gunneridae</taxon>
        <taxon>Pentapetalae</taxon>
        <taxon>asterids</taxon>
        <taxon>campanulids</taxon>
        <taxon>Asterales</taxon>
        <taxon>Asteraceae</taxon>
        <taxon>Cichorioideae</taxon>
        <taxon>Cichorieae</taxon>
        <taxon>Lactucinae</taxon>
        <taxon>Lactuca</taxon>
    </lineage>
</organism>
<protein>
    <submittedName>
        <fullName evidence="1">Uncharacterized protein</fullName>
    </submittedName>
</protein>